<comment type="caution">
    <text evidence="3">The sequence shown here is derived from an EMBL/GenBank/DDBJ whole genome shotgun (WGS) entry which is preliminary data.</text>
</comment>
<dbReference type="InterPro" id="IPR050194">
    <property type="entry name" value="Glycosyltransferase_grp1"/>
</dbReference>
<protein>
    <recommendedName>
        <fullName evidence="5">Glycosyltransferase family 1 protein</fullName>
    </recommendedName>
</protein>
<proteinExistence type="predicted"/>
<dbReference type="PANTHER" id="PTHR45947">
    <property type="entry name" value="SULFOQUINOVOSYL TRANSFERASE SQD2"/>
    <property type="match status" value="1"/>
</dbReference>
<evidence type="ECO:0000259" key="2">
    <source>
        <dbReference type="Pfam" id="PF13439"/>
    </source>
</evidence>
<dbReference type="AlphaFoldDB" id="A0A109MWR3"/>
<dbReference type="InterPro" id="IPR001296">
    <property type="entry name" value="Glyco_trans_1"/>
</dbReference>
<feature type="domain" description="Glycosyl transferase family 1" evidence="1">
    <location>
        <begin position="175"/>
        <end position="307"/>
    </location>
</feature>
<dbReference type="SUPFAM" id="SSF53756">
    <property type="entry name" value="UDP-Glycosyltransferase/glycogen phosphorylase"/>
    <property type="match status" value="1"/>
</dbReference>
<evidence type="ECO:0000313" key="4">
    <source>
        <dbReference type="Proteomes" id="UP000064189"/>
    </source>
</evidence>
<dbReference type="PANTHER" id="PTHR45947:SF14">
    <property type="entry name" value="SLL1723 PROTEIN"/>
    <property type="match status" value="1"/>
</dbReference>
<dbReference type="EMBL" id="LNNH01000028">
    <property type="protein sequence ID" value="KWW17371.1"/>
    <property type="molecule type" value="Genomic_DNA"/>
</dbReference>
<keyword evidence="4" id="KW-1185">Reference proteome</keyword>
<evidence type="ECO:0000313" key="3">
    <source>
        <dbReference type="EMBL" id="KWW17371.1"/>
    </source>
</evidence>
<dbReference type="GO" id="GO:0016757">
    <property type="term" value="F:glycosyltransferase activity"/>
    <property type="evidence" value="ECO:0007669"/>
    <property type="project" value="InterPro"/>
</dbReference>
<dbReference type="Pfam" id="PF13439">
    <property type="entry name" value="Glyco_transf_4"/>
    <property type="match status" value="1"/>
</dbReference>
<feature type="domain" description="Glycosyltransferase subfamily 4-like N-terminal" evidence="2">
    <location>
        <begin position="15"/>
        <end position="166"/>
    </location>
</feature>
<name>A0A109MWR3_9BACI</name>
<evidence type="ECO:0000259" key="1">
    <source>
        <dbReference type="Pfam" id="PF00534"/>
    </source>
</evidence>
<accession>A0A109MWR3</accession>
<organism evidence="3 4">
    <name type="scientific">Peribacillus simplex</name>
    <dbReference type="NCBI Taxonomy" id="1478"/>
    <lineage>
        <taxon>Bacteria</taxon>
        <taxon>Bacillati</taxon>
        <taxon>Bacillota</taxon>
        <taxon>Bacilli</taxon>
        <taxon>Bacillales</taxon>
        <taxon>Bacillaceae</taxon>
        <taxon>Peribacillus</taxon>
    </lineage>
</organism>
<gene>
    <name evidence="3" type="ORF">AS888_22495</name>
</gene>
<dbReference type="InterPro" id="IPR028098">
    <property type="entry name" value="Glyco_trans_4-like_N"/>
</dbReference>
<reference evidence="3 4" key="1">
    <citation type="submission" date="2015-11" db="EMBL/GenBank/DDBJ databases">
        <title>Genome Sequence of Bacillus simplex strain VanAntwerpen2.</title>
        <authorList>
            <person name="Couger M.B."/>
        </authorList>
    </citation>
    <scope>NUCLEOTIDE SEQUENCE [LARGE SCALE GENOMIC DNA]</scope>
    <source>
        <strain evidence="3 4">VanAntwerpen02</strain>
    </source>
</reference>
<sequence length="381" mass="42366">MKPIRVMMVLDTLDVSGTETHVLSLVKELQARGIYTAVVTGDGSMISRLRETGCAIHNMDFPATFTMKSGTGSIVLSNLVDLLQQEQITLVHGHQINSGHISAKAAKIANIPFIFTLHGTYFPESDIKSVLQLTDAAIAVSDPVKKRLQPLFAKEIEVIANGIDTALFSPSPSMELRKKMNIPLNAKVIVYCSRITRHKGKICMLLIKACRELKLKDISNLHVIVVGNGRQLKDIKSMAASIQTSCKEDFIHFTGEQKDVKDYYAVADYVVGTGRVALEAMACEKPVISCGNLGYFGEVNRNNFQQAWECYFGDHAAEQTCTQALLYRDLRNLLRSDIGLQTGRDLRKLVVNQFDSKKNILPLIELYTNTVQTFEQQQAIK</sequence>
<dbReference type="RefSeq" id="WP_061142918.1">
    <property type="nucleotide sequence ID" value="NZ_LNNH01000028.1"/>
</dbReference>
<dbReference type="Gene3D" id="3.40.50.2000">
    <property type="entry name" value="Glycogen Phosphorylase B"/>
    <property type="match status" value="2"/>
</dbReference>
<dbReference type="Pfam" id="PF00534">
    <property type="entry name" value="Glycos_transf_1"/>
    <property type="match status" value="1"/>
</dbReference>
<dbReference type="Proteomes" id="UP000064189">
    <property type="component" value="Unassembled WGS sequence"/>
</dbReference>
<evidence type="ECO:0008006" key="5">
    <source>
        <dbReference type="Google" id="ProtNLM"/>
    </source>
</evidence>